<name>A0A1I6GMT2_9GAMM</name>
<sequence>MNFKENAVRKSRYHAYQCGAVSVEALIILPLITWLIIASLQLVWIFWAQHTLHQTSHYVLRAGQIQHGSKSKMLNVLATGMASTKLQWHDKDSTTELESLREHVWKATLETLIHAKLAAKIIVHSPDDAAFKNYSERRFDLRLDNWVTEVSIDHAIERAKNSDDPAAWLDARQLDIEIWWCLPLEIPFVASALQNWHQLMNSEAQRFCRLRETIIGKPLWPLITRRKGPMLSGFRTTE</sequence>
<accession>A0A1I6GMT2</accession>
<dbReference type="AlphaFoldDB" id="A0A1I6GMT2"/>
<keyword evidence="4" id="KW-1185">Reference proteome</keyword>
<feature type="transmembrane region" description="Helical" evidence="1">
    <location>
        <begin position="21"/>
        <end position="47"/>
    </location>
</feature>
<feature type="domain" description="TadE-like" evidence="2">
    <location>
        <begin position="19"/>
        <end position="56"/>
    </location>
</feature>
<keyword evidence="1" id="KW-1133">Transmembrane helix</keyword>
<dbReference type="Proteomes" id="UP000199424">
    <property type="component" value="Unassembled WGS sequence"/>
</dbReference>
<proteinExistence type="predicted"/>
<evidence type="ECO:0000256" key="1">
    <source>
        <dbReference type="SAM" id="Phobius"/>
    </source>
</evidence>
<dbReference type="EMBL" id="FOYU01000001">
    <property type="protein sequence ID" value="SFR43478.1"/>
    <property type="molecule type" value="Genomic_DNA"/>
</dbReference>
<dbReference type="Pfam" id="PF07811">
    <property type="entry name" value="TadE"/>
    <property type="match status" value="1"/>
</dbReference>
<evidence type="ECO:0000259" key="2">
    <source>
        <dbReference type="Pfam" id="PF07811"/>
    </source>
</evidence>
<keyword evidence="1" id="KW-0472">Membrane</keyword>
<protein>
    <submittedName>
        <fullName evidence="3">TadE-like protein</fullName>
    </submittedName>
</protein>
<evidence type="ECO:0000313" key="4">
    <source>
        <dbReference type="Proteomes" id="UP000199424"/>
    </source>
</evidence>
<dbReference type="InterPro" id="IPR012495">
    <property type="entry name" value="TadE-like_dom"/>
</dbReference>
<organism evidence="3 4">
    <name type="scientific">Pseudidiomarina maritima</name>
    <dbReference type="NCBI Taxonomy" id="519453"/>
    <lineage>
        <taxon>Bacteria</taxon>
        <taxon>Pseudomonadati</taxon>
        <taxon>Pseudomonadota</taxon>
        <taxon>Gammaproteobacteria</taxon>
        <taxon>Alteromonadales</taxon>
        <taxon>Idiomarinaceae</taxon>
        <taxon>Pseudidiomarina</taxon>
    </lineage>
</organism>
<reference evidence="4" key="1">
    <citation type="submission" date="2016-10" db="EMBL/GenBank/DDBJ databases">
        <authorList>
            <person name="Varghese N."/>
            <person name="Submissions S."/>
        </authorList>
    </citation>
    <scope>NUCLEOTIDE SEQUENCE [LARGE SCALE GENOMIC DNA]</scope>
    <source>
        <strain evidence="4">CGMCC 1.7285</strain>
    </source>
</reference>
<evidence type="ECO:0000313" key="3">
    <source>
        <dbReference type="EMBL" id="SFR43478.1"/>
    </source>
</evidence>
<gene>
    <name evidence="3" type="ORF">SAMN04488070_0965</name>
</gene>
<keyword evidence="1" id="KW-0812">Transmembrane</keyword>